<dbReference type="OrthoDB" id="551431at2759"/>
<evidence type="ECO:0000259" key="5">
    <source>
        <dbReference type="PROSITE" id="PS50888"/>
    </source>
</evidence>
<dbReference type="PANTHER" id="PTHR31945:SF129">
    <property type="entry name" value="TRANSCRIPTION FACTOR SCREAM2"/>
    <property type="match status" value="1"/>
</dbReference>
<dbReference type="GO" id="GO:0003700">
    <property type="term" value="F:DNA-binding transcription factor activity"/>
    <property type="evidence" value="ECO:0007669"/>
    <property type="project" value="TreeGrafter"/>
</dbReference>
<keyword evidence="2" id="KW-0805">Transcription regulation</keyword>
<protein>
    <recommendedName>
        <fullName evidence="5">BHLH domain-containing protein</fullName>
    </recommendedName>
</protein>
<dbReference type="PROSITE" id="PS50888">
    <property type="entry name" value="BHLH"/>
    <property type="match status" value="1"/>
</dbReference>
<organism evidence="6 7">
    <name type="scientific">Ceratopteris richardii</name>
    <name type="common">Triangle waterfern</name>
    <dbReference type="NCBI Taxonomy" id="49495"/>
    <lineage>
        <taxon>Eukaryota</taxon>
        <taxon>Viridiplantae</taxon>
        <taxon>Streptophyta</taxon>
        <taxon>Embryophyta</taxon>
        <taxon>Tracheophyta</taxon>
        <taxon>Polypodiopsida</taxon>
        <taxon>Polypodiidae</taxon>
        <taxon>Polypodiales</taxon>
        <taxon>Pteridineae</taxon>
        <taxon>Pteridaceae</taxon>
        <taxon>Parkerioideae</taxon>
        <taxon>Ceratopteris</taxon>
    </lineage>
</organism>
<name>A0A8T2TTR8_CERRI</name>
<dbReference type="InterPro" id="IPR054502">
    <property type="entry name" value="bHLH-TF_ACT-like_plant"/>
</dbReference>
<feature type="domain" description="BHLH" evidence="5">
    <location>
        <begin position="452"/>
        <end position="501"/>
    </location>
</feature>
<accession>A0A8T2TTR8</accession>
<keyword evidence="3" id="KW-0804">Transcription</keyword>
<comment type="subcellular location">
    <subcellularLocation>
        <location evidence="1">Nucleus</location>
    </subcellularLocation>
</comment>
<dbReference type="InterPro" id="IPR051358">
    <property type="entry name" value="TF_AMS/ICE1/BHLH6-like"/>
</dbReference>
<evidence type="ECO:0000313" key="7">
    <source>
        <dbReference type="Proteomes" id="UP000825935"/>
    </source>
</evidence>
<dbReference type="InterPro" id="IPR036638">
    <property type="entry name" value="HLH_DNA-bd_sf"/>
</dbReference>
<dbReference type="GO" id="GO:0005634">
    <property type="term" value="C:nucleus"/>
    <property type="evidence" value="ECO:0007669"/>
    <property type="project" value="UniProtKB-SubCell"/>
</dbReference>
<dbReference type="SMART" id="SM00353">
    <property type="entry name" value="HLH"/>
    <property type="match status" value="1"/>
</dbReference>
<dbReference type="SUPFAM" id="SSF47459">
    <property type="entry name" value="HLH, helix-loop-helix DNA-binding domain"/>
    <property type="match status" value="1"/>
</dbReference>
<evidence type="ECO:0000256" key="1">
    <source>
        <dbReference type="ARBA" id="ARBA00004123"/>
    </source>
</evidence>
<dbReference type="PANTHER" id="PTHR31945">
    <property type="entry name" value="TRANSCRIPTION FACTOR SCREAM2-RELATED"/>
    <property type="match status" value="1"/>
</dbReference>
<keyword evidence="4" id="KW-0539">Nucleus</keyword>
<dbReference type="GO" id="GO:0043565">
    <property type="term" value="F:sequence-specific DNA binding"/>
    <property type="evidence" value="ECO:0007669"/>
    <property type="project" value="TreeGrafter"/>
</dbReference>
<dbReference type="CDD" id="cd11443">
    <property type="entry name" value="bHLH_AtAMS_like"/>
    <property type="match status" value="1"/>
</dbReference>
<dbReference type="GO" id="GO:0046983">
    <property type="term" value="F:protein dimerization activity"/>
    <property type="evidence" value="ECO:0007669"/>
    <property type="project" value="InterPro"/>
</dbReference>
<proteinExistence type="predicted"/>
<dbReference type="Proteomes" id="UP000825935">
    <property type="component" value="Chromosome 11"/>
</dbReference>
<dbReference type="InterPro" id="IPR011598">
    <property type="entry name" value="bHLH_dom"/>
</dbReference>
<evidence type="ECO:0000313" key="6">
    <source>
        <dbReference type="EMBL" id="KAH7424815.1"/>
    </source>
</evidence>
<dbReference type="AlphaFoldDB" id="A0A8T2TTR8"/>
<evidence type="ECO:0000256" key="3">
    <source>
        <dbReference type="ARBA" id="ARBA00023163"/>
    </source>
</evidence>
<dbReference type="Pfam" id="PF22754">
    <property type="entry name" value="bHLH-TF_ACT-like_plant"/>
    <property type="match status" value="1"/>
</dbReference>
<gene>
    <name evidence="6" type="ORF">KP509_11G026200</name>
</gene>
<sequence length="642" mass="70595">MQFHTGLTCSSDVRVPDIGDVSTGLAYPMWNAHCRKVNNEGEWHMLAGDQDALQEDLKDYLYSPGLRSFSALLSAPMLQTREVYGHSWALEAPFYMNPNPDANLLNHNGTPFGTQVFNAQVYSNGACMASSNDLESKDVRLMQNYENMQIHKNIGFVNIQTDLADIREPHNLENVCGQPHLSAQLGCLTPSTFAEELNSSVSNFSIPSLDVCNMNSSLLHEKYSLMKSHLMSAELADGLLCSQDIPFIPPVVLEQQGNSFHQVSSSEMLGHFAGNAIDADCKRLITQCNRGNSCNFLERGLECNSSGLSIHLEASERVLPSVLGVMPLPANSESQLLLTKLFPLAETQPSQKDSLPPLREKSSSDDIFDVPAEALSQQNISDVSLQGETQNGQFSSGLGLEHKYELKDEDENIVDGLGDSEEQNMDLDSKPGMPVEVKLNTLPAKNGKGKKGLPAKNLHAERRRRKKLNDRLYLLRSVVPKISKMDRASILGDAIDYLKDLLQQISVLQMELKSPAGSDSSLAPCLPSIAFDTLHGSDTHVKEEFPGFMEDTELQPPRVEVCAQEDGSLNIHMVCSKQPGLLLAAVRKLDELGVDVQQAVFSCFNGFSFDVLQAEQLSQKAVQPEEIKSALLQTAGCHPYTF</sequence>
<comment type="caution">
    <text evidence="6">The sequence shown here is derived from an EMBL/GenBank/DDBJ whole genome shotgun (WGS) entry which is preliminary data.</text>
</comment>
<dbReference type="Gene3D" id="4.10.280.10">
    <property type="entry name" value="Helix-loop-helix DNA-binding domain"/>
    <property type="match status" value="1"/>
</dbReference>
<dbReference type="EMBL" id="CM035416">
    <property type="protein sequence ID" value="KAH7424815.1"/>
    <property type="molecule type" value="Genomic_DNA"/>
</dbReference>
<evidence type="ECO:0000256" key="4">
    <source>
        <dbReference type="ARBA" id="ARBA00023242"/>
    </source>
</evidence>
<keyword evidence="7" id="KW-1185">Reference proteome</keyword>
<dbReference type="Pfam" id="PF00010">
    <property type="entry name" value="HLH"/>
    <property type="match status" value="1"/>
</dbReference>
<evidence type="ECO:0000256" key="2">
    <source>
        <dbReference type="ARBA" id="ARBA00023015"/>
    </source>
</evidence>
<reference evidence="6" key="1">
    <citation type="submission" date="2021-08" db="EMBL/GenBank/DDBJ databases">
        <title>WGS assembly of Ceratopteris richardii.</title>
        <authorList>
            <person name="Marchant D.B."/>
            <person name="Chen G."/>
            <person name="Jenkins J."/>
            <person name="Shu S."/>
            <person name="Leebens-Mack J."/>
            <person name="Grimwood J."/>
            <person name="Schmutz J."/>
            <person name="Soltis P."/>
            <person name="Soltis D."/>
            <person name="Chen Z.-H."/>
        </authorList>
    </citation>
    <scope>NUCLEOTIDE SEQUENCE</scope>
    <source>
        <strain evidence="6">Whitten #5841</strain>
        <tissue evidence="6">Leaf</tissue>
    </source>
</reference>